<feature type="region of interest" description="Disordered" evidence="1">
    <location>
        <begin position="415"/>
        <end position="437"/>
    </location>
</feature>
<name>A0A8X7T7P3_9BASI</name>
<feature type="compositionally biased region" description="Polar residues" evidence="1">
    <location>
        <begin position="331"/>
        <end position="351"/>
    </location>
</feature>
<organism evidence="2 3">
    <name type="scientific">Tilletia walkeri</name>
    <dbReference type="NCBI Taxonomy" id="117179"/>
    <lineage>
        <taxon>Eukaryota</taxon>
        <taxon>Fungi</taxon>
        <taxon>Dikarya</taxon>
        <taxon>Basidiomycota</taxon>
        <taxon>Ustilaginomycotina</taxon>
        <taxon>Exobasidiomycetes</taxon>
        <taxon>Tilletiales</taxon>
        <taxon>Tilletiaceae</taxon>
        <taxon>Tilletia</taxon>
    </lineage>
</organism>
<feature type="region of interest" description="Disordered" evidence="1">
    <location>
        <begin position="329"/>
        <end position="351"/>
    </location>
</feature>
<evidence type="ECO:0000313" key="2">
    <source>
        <dbReference type="EMBL" id="KAE8272022.1"/>
    </source>
</evidence>
<keyword evidence="3" id="KW-1185">Reference proteome</keyword>
<feature type="compositionally biased region" description="Polar residues" evidence="1">
    <location>
        <begin position="30"/>
        <end position="45"/>
    </location>
</feature>
<comment type="caution">
    <text evidence="2">The sequence shown here is derived from an EMBL/GenBank/DDBJ whole genome shotgun (WGS) entry which is preliminary data.</text>
</comment>
<dbReference type="InterPro" id="IPR052789">
    <property type="entry name" value="SSUH2_homolog"/>
</dbReference>
<feature type="region of interest" description="Disordered" evidence="1">
    <location>
        <begin position="1"/>
        <end position="45"/>
    </location>
</feature>
<feature type="compositionally biased region" description="Low complexity" evidence="1">
    <location>
        <begin position="426"/>
        <end position="437"/>
    </location>
</feature>
<gene>
    <name evidence="2" type="ORF">A4X09_0g291</name>
</gene>
<dbReference type="AlphaFoldDB" id="A0A8X7T7P3"/>
<reference evidence="2" key="1">
    <citation type="submission" date="2016-04" db="EMBL/GenBank/DDBJ databases">
        <authorList>
            <person name="Nguyen H.D."/>
            <person name="Samba Siva P."/>
            <person name="Cullis J."/>
            <person name="Levesque C.A."/>
            <person name="Hambleton S."/>
        </authorList>
    </citation>
    <scope>NUCLEOTIDE SEQUENCE</scope>
    <source>
        <strain evidence="2">DAOMC 236422</strain>
    </source>
</reference>
<dbReference type="PANTHER" id="PTHR48465">
    <property type="entry name" value="PROTEIN SSUH2 HOMOLOG"/>
    <property type="match status" value="1"/>
</dbReference>
<proteinExistence type="predicted"/>
<sequence>MASLAPNFASHDRRPKSAGSSIYSKPFGRASSSQPYWKSASNSPMSSIRGSRLPWNHHIDTIKESNQIASWIVFSNKNLTVPNPDQAEVRQKLVNEFPFLLDAEYAMTKTANTASRPRLFSFASAPSILVSSNSLPNLNSLRLSFVASEERSVMRVKLVTETRALAWRPIAAVTEEQASEEVKTITPLECLPGEWSLRIDTRATAQRALAKGPNACLKRTFELEDMRRIAACVSCDGSSLGKCSDCNGLDAAGCFWCNSSGRRRGAEAKKACNHCKGHGRTYCSTCKNSGKNTCTTCEGKGKALMGLFVDVKVSVREMPAVSLSSLLRSSGTSTPVTLGGSNSGPSTPSVSALTQLGMNDDNEMSIKVLASTRIEQLANDFLAAQDDCVNPAQPVLAICEFERFSIHTVVVGTSEIGTRSSPSPPGSSSSDGSGPLSGFLNATNTAATCKSPAPSSKSTRSIFRRRSGMSSFNASATPSFWTFKVASSPGVPPVQVA</sequence>
<evidence type="ECO:0000313" key="3">
    <source>
        <dbReference type="Proteomes" id="UP000078113"/>
    </source>
</evidence>
<dbReference type="EMBL" id="LWDG02000005">
    <property type="protein sequence ID" value="KAE8272022.1"/>
    <property type="molecule type" value="Genomic_DNA"/>
</dbReference>
<reference evidence="2" key="2">
    <citation type="journal article" date="2019" name="IMA Fungus">
        <title>Genome sequencing and comparison of five Tilletia species to identify candidate genes for the detection of regulated species infecting wheat.</title>
        <authorList>
            <person name="Nguyen H.D.T."/>
            <person name="Sultana T."/>
            <person name="Kesanakurti P."/>
            <person name="Hambleton S."/>
        </authorList>
    </citation>
    <scope>NUCLEOTIDE SEQUENCE</scope>
    <source>
        <strain evidence="2">DAOMC 236422</strain>
    </source>
</reference>
<accession>A0A8X7T7P3</accession>
<dbReference type="PANTHER" id="PTHR48465:SF1">
    <property type="entry name" value="PROTEIN SSUH2 HOMOLOG"/>
    <property type="match status" value="1"/>
</dbReference>
<dbReference type="Proteomes" id="UP000078113">
    <property type="component" value="Unassembled WGS sequence"/>
</dbReference>
<protein>
    <submittedName>
        <fullName evidence="2">Uncharacterized protein</fullName>
    </submittedName>
</protein>
<evidence type="ECO:0000256" key="1">
    <source>
        <dbReference type="SAM" id="MobiDB-lite"/>
    </source>
</evidence>